<organism evidence="16 17">
    <name type="scientific">Kalanchoe fedtschenkoi</name>
    <name type="common">Lavender scallops</name>
    <name type="synonym">South American air plant</name>
    <dbReference type="NCBI Taxonomy" id="63787"/>
    <lineage>
        <taxon>Eukaryota</taxon>
        <taxon>Viridiplantae</taxon>
        <taxon>Streptophyta</taxon>
        <taxon>Embryophyta</taxon>
        <taxon>Tracheophyta</taxon>
        <taxon>Spermatophyta</taxon>
        <taxon>Magnoliopsida</taxon>
        <taxon>eudicotyledons</taxon>
        <taxon>Gunneridae</taxon>
        <taxon>Pentapetalae</taxon>
        <taxon>Saxifragales</taxon>
        <taxon>Crassulaceae</taxon>
        <taxon>Kalanchoe</taxon>
    </lineage>
</organism>
<dbReference type="InterPro" id="IPR011009">
    <property type="entry name" value="Kinase-like_dom_sf"/>
</dbReference>
<dbReference type="FunFam" id="1.10.510.10:FF:000297">
    <property type="entry name" value="Non-specific serine/threonine protein kinase"/>
    <property type="match status" value="1"/>
</dbReference>
<dbReference type="InterPro" id="IPR045270">
    <property type="entry name" value="STKc_AGC"/>
</dbReference>
<evidence type="ECO:0000313" key="16">
    <source>
        <dbReference type="EnsemblPlants" id="Kaladp0006s0004.1.v1.1"/>
    </source>
</evidence>
<evidence type="ECO:0000256" key="3">
    <source>
        <dbReference type="ARBA" id="ARBA00022527"/>
    </source>
</evidence>
<evidence type="ECO:0000313" key="17">
    <source>
        <dbReference type="Proteomes" id="UP000594263"/>
    </source>
</evidence>
<dbReference type="InterPro" id="IPR017441">
    <property type="entry name" value="Protein_kinase_ATP_BS"/>
</dbReference>
<accession>A0A7N0RAC1</accession>
<dbReference type="InterPro" id="IPR017892">
    <property type="entry name" value="Pkinase_C"/>
</dbReference>
<name>A0A7N0RAC1_KALFE</name>
<feature type="domain" description="AGC-kinase C-terminal" evidence="15">
    <location>
        <begin position="401"/>
        <end position="468"/>
    </location>
</feature>
<comment type="catalytic activity">
    <reaction evidence="10">
        <text>L-seryl-[protein] + ATP = O-phospho-L-seryl-[protein] + ADP + H(+)</text>
        <dbReference type="Rhea" id="RHEA:17989"/>
        <dbReference type="Rhea" id="RHEA-COMP:9863"/>
        <dbReference type="Rhea" id="RHEA-COMP:11604"/>
        <dbReference type="ChEBI" id="CHEBI:15378"/>
        <dbReference type="ChEBI" id="CHEBI:29999"/>
        <dbReference type="ChEBI" id="CHEBI:30616"/>
        <dbReference type="ChEBI" id="CHEBI:83421"/>
        <dbReference type="ChEBI" id="CHEBI:456216"/>
        <dbReference type="EC" id="2.7.11.1"/>
    </reaction>
</comment>
<dbReference type="PANTHER" id="PTHR24351">
    <property type="entry name" value="RIBOSOMAL PROTEIN S6 KINASE"/>
    <property type="match status" value="1"/>
</dbReference>
<evidence type="ECO:0000259" key="14">
    <source>
        <dbReference type="PROSITE" id="PS50011"/>
    </source>
</evidence>
<evidence type="ECO:0000256" key="12">
    <source>
        <dbReference type="RuleBase" id="RU000304"/>
    </source>
</evidence>
<feature type="region of interest" description="Disordered" evidence="13">
    <location>
        <begin position="25"/>
        <end position="75"/>
    </location>
</feature>
<feature type="domain" description="Protein kinase" evidence="14">
    <location>
        <begin position="135"/>
        <end position="400"/>
    </location>
</feature>
<dbReference type="FunFam" id="3.30.200.20:FF:000048">
    <property type="entry name" value="Non-specific serine/threonine protein kinase"/>
    <property type="match status" value="1"/>
</dbReference>
<proteinExistence type="inferred from homology"/>
<dbReference type="Proteomes" id="UP000594263">
    <property type="component" value="Unplaced"/>
</dbReference>
<dbReference type="PROSITE" id="PS50011">
    <property type="entry name" value="PROTEIN_KINASE_DOM"/>
    <property type="match status" value="1"/>
</dbReference>
<dbReference type="SUPFAM" id="SSF56112">
    <property type="entry name" value="Protein kinase-like (PK-like)"/>
    <property type="match status" value="1"/>
</dbReference>
<keyword evidence="3 12" id="KW-0723">Serine/threonine-protein kinase</keyword>
<dbReference type="GO" id="GO:0004674">
    <property type="term" value="F:protein serine/threonine kinase activity"/>
    <property type="evidence" value="ECO:0007669"/>
    <property type="project" value="UniProtKB-KW"/>
</dbReference>
<dbReference type="InterPro" id="IPR008271">
    <property type="entry name" value="Ser/Thr_kinase_AS"/>
</dbReference>
<evidence type="ECO:0000259" key="15">
    <source>
        <dbReference type="PROSITE" id="PS51285"/>
    </source>
</evidence>
<dbReference type="Gene3D" id="3.30.200.20">
    <property type="entry name" value="Phosphorylase Kinase, domain 1"/>
    <property type="match status" value="1"/>
</dbReference>
<keyword evidence="6 11" id="KW-0547">Nucleotide-binding</keyword>
<reference evidence="16" key="1">
    <citation type="submission" date="2021-01" db="UniProtKB">
        <authorList>
            <consortium name="EnsemblPlants"/>
        </authorList>
    </citation>
    <scope>IDENTIFICATION</scope>
</reference>
<dbReference type="GO" id="GO:0005524">
    <property type="term" value="F:ATP binding"/>
    <property type="evidence" value="ECO:0007669"/>
    <property type="project" value="UniProtKB-UniRule"/>
</dbReference>
<dbReference type="AlphaFoldDB" id="A0A7N0RAC1"/>
<dbReference type="InterPro" id="IPR000961">
    <property type="entry name" value="AGC-kinase_C"/>
</dbReference>
<dbReference type="EC" id="2.7.11.1" evidence="2"/>
<evidence type="ECO:0000256" key="13">
    <source>
        <dbReference type="SAM" id="MobiDB-lite"/>
    </source>
</evidence>
<dbReference type="CDD" id="cd05123">
    <property type="entry name" value="STKc_AGC"/>
    <property type="match status" value="1"/>
</dbReference>
<evidence type="ECO:0000256" key="5">
    <source>
        <dbReference type="ARBA" id="ARBA00022679"/>
    </source>
</evidence>
<evidence type="ECO:0000256" key="9">
    <source>
        <dbReference type="ARBA" id="ARBA00047899"/>
    </source>
</evidence>
<comment type="catalytic activity">
    <reaction evidence="9">
        <text>L-threonyl-[protein] + ATP = O-phospho-L-threonyl-[protein] + ADP + H(+)</text>
        <dbReference type="Rhea" id="RHEA:46608"/>
        <dbReference type="Rhea" id="RHEA-COMP:11060"/>
        <dbReference type="Rhea" id="RHEA-COMP:11605"/>
        <dbReference type="ChEBI" id="CHEBI:15378"/>
        <dbReference type="ChEBI" id="CHEBI:30013"/>
        <dbReference type="ChEBI" id="CHEBI:30616"/>
        <dbReference type="ChEBI" id="CHEBI:61977"/>
        <dbReference type="ChEBI" id="CHEBI:456216"/>
        <dbReference type="EC" id="2.7.11.1"/>
    </reaction>
</comment>
<protein>
    <recommendedName>
        <fullName evidence="2">non-specific serine/threonine protein kinase</fullName>
        <ecNumber evidence="2">2.7.11.1</ecNumber>
    </recommendedName>
</protein>
<dbReference type="InterPro" id="IPR000719">
    <property type="entry name" value="Prot_kinase_dom"/>
</dbReference>
<feature type="binding site" evidence="11">
    <location>
        <position position="173"/>
    </location>
    <ligand>
        <name>ATP</name>
        <dbReference type="ChEBI" id="CHEBI:30616"/>
    </ligand>
</feature>
<evidence type="ECO:0000256" key="2">
    <source>
        <dbReference type="ARBA" id="ARBA00012513"/>
    </source>
</evidence>
<dbReference type="OMA" id="CHIAYIL"/>
<keyword evidence="5" id="KW-0808">Transferase</keyword>
<dbReference type="SMART" id="SM00220">
    <property type="entry name" value="S_TKc"/>
    <property type="match status" value="1"/>
</dbReference>
<dbReference type="Gene3D" id="1.10.510.10">
    <property type="entry name" value="Transferase(Phosphotransferase) domain 1"/>
    <property type="match status" value="1"/>
</dbReference>
<dbReference type="Gramene" id="Kaladp0006s0004.1.v1.1">
    <property type="protein sequence ID" value="Kaladp0006s0004.1.v1.1"/>
    <property type="gene ID" value="Kaladp0006s0004.v1.1"/>
</dbReference>
<feature type="region of interest" description="Disordered" evidence="13">
    <location>
        <begin position="94"/>
        <end position="128"/>
    </location>
</feature>
<feature type="compositionally biased region" description="Gly residues" evidence="13">
    <location>
        <begin position="108"/>
        <end position="120"/>
    </location>
</feature>
<evidence type="ECO:0000256" key="4">
    <source>
        <dbReference type="ARBA" id="ARBA00022553"/>
    </source>
</evidence>
<dbReference type="Pfam" id="PF00069">
    <property type="entry name" value="Pkinase"/>
    <property type="match status" value="1"/>
</dbReference>
<dbReference type="GO" id="GO:0045727">
    <property type="term" value="P:positive regulation of translation"/>
    <property type="evidence" value="ECO:0007669"/>
    <property type="project" value="UniProtKB-ARBA"/>
</dbReference>
<keyword evidence="8 11" id="KW-0067">ATP-binding</keyword>
<dbReference type="Pfam" id="PF00433">
    <property type="entry name" value="Pkinase_C"/>
    <property type="match status" value="1"/>
</dbReference>
<dbReference type="GO" id="GO:0009651">
    <property type="term" value="P:response to salt stress"/>
    <property type="evidence" value="ECO:0007669"/>
    <property type="project" value="UniProtKB-ARBA"/>
</dbReference>
<dbReference type="GO" id="GO:0005634">
    <property type="term" value="C:nucleus"/>
    <property type="evidence" value="ECO:0007669"/>
    <property type="project" value="UniProtKB-ARBA"/>
</dbReference>
<sequence>MVSTAQKKALHSILASKLNKLTIPSSSSADGEFEFSDVFGPQTPSGAAPSSSTQIGTGNRNVKDPEVIHNRSHSFVGPSPRYVLSKSLPFNKETDCVLSESEEKEEGGGGGAEGSDGEIGSGREESARRIGPEDFEIMRVVGQGSFGKVFQVRRKSVDGVVGTADGDGIYAMKVMRKETIIKKNHVDYMRAERDILTKVEHPFIVQLRYSFQTKSKLYLILDFINGGHLFYHLYRQGIFSEDQARLYAAEIVSAVSHLHERGIVHRDLKPENILMTPDGHVILTDFGLAKEIDESSRSNSLCGTTEYMAPEILLSKGHNKNADWWSVGILLFEMLTGQPPFTHANRQKLQQRIINEKVKLPPFLTSEAHSLLKGLLEKDPSKRLGSGPKGAHEIKGHKWFKLVNWKKLEAKELRPKFIPEVSGNECTANFDHCWTAMPPNDSPADTPSAGAHFQGYTYVPPNPWLSAESNAESI</sequence>
<evidence type="ECO:0000256" key="11">
    <source>
        <dbReference type="PROSITE-ProRule" id="PRU10141"/>
    </source>
</evidence>
<evidence type="ECO:0000256" key="6">
    <source>
        <dbReference type="ARBA" id="ARBA00022741"/>
    </source>
</evidence>
<dbReference type="PROSITE" id="PS51285">
    <property type="entry name" value="AGC_KINASE_CTER"/>
    <property type="match status" value="1"/>
</dbReference>
<evidence type="ECO:0000256" key="8">
    <source>
        <dbReference type="ARBA" id="ARBA00022840"/>
    </source>
</evidence>
<keyword evidence="17" id="KW-1185">Reference proteome</keyword>
<evidence type="ECO:0000256" key="10">
    <source>
        <dbReference type="ARBA" id="ARBA00048679"/>
    </source>
</evidence>
<dbReference type="PROSITE" id="PS00107">
    <property type="entry name" value="PROTEIN_KINASE_ATP"/>
    <property type="match status" value="1"/>
</dbReference>
<dbReference type="SMART" id="SM00133">
    <property type="entry name" value="S_TK_X"/>
    <property type="match status" value="1"/>
</dbReference>
<feature type="compositionally biased region" description="Polar residues" evidence="13">
    <location>
        <begin position="42"/>
        <end position="60"/>
    </location>
</feature>
<dbReference type="PROSITE" id="PS00108">
    <property type="entry name" value="PROTEIN_KINASE_ST"/>
    <property type="match status" value="1"/>
</dbReference>
<keyword evidence="7" id="KW-0418">Kinase</keyword>
<dbReference type="EnsemblPlants" id="Kaladp0006s0004.1.v1.1">
    <property type="protein sequence ID" value="Kaladp0006s0004.1.v1.1"/>
    <property type="gene ID" value="Kaladp0006s0004.v1.1"/>
</dbReference>
<dbReference type="GO" id="GO:0009409">
    <property type="term" value="P:response to cold"/>
    <property type="evidence" value="ECO:0007669"/>
    <property type="project" value="UniProtKB-ARBA"/>
</dbReference>
<keyword evidence="4" id="KW-0597">Phosphoprotein</keyword>
<evidence type="ECO:0000256" key="7">
    <source>
        <dbReference type="ARBA" id="ARBA00022777"/>
    </source>
</evidence>
<comment type="similarity">
    <text evidence="1">Belongs to the protein kinase superfamily. AGC Ser/Thr protein kinase family. S6 kinase subfamily.</text>
</comment>
<evidence type="ECO:0000256" key="1">
    <source>
        <dbReference type="ARBA" id="ARBA00009804"/>
    </source>
</evidence>